<evidence type="ECO:0000313" key="2">
    <source>
        <dbReference type="EnsemblPlants" id="PNT78347"/>
    </source>
</evidence>
<dbReference type="CDD" id="cd00167">
    <property type="entry name" value="SANT"/>
    <property type="match status" value="1"/>
</dbReference>
<keyword evidence="3" id="KW-1185">Reference proteome</keyword>
<reference evidence="1" key="2">
    <citation type="submission" date="2017-06" db="EMBL/GenBank/DDBJ databases">
        <title>WGS assembly of Brachypodium distachyon.</title>
        <authorList>
            <consortium name="The International Brachypodium Initiative"/>
            <person name="Lucas S."/>
            <person name="Harmon-Smith M."/>
            <person name="Lail K."/>
            <person name="Tice H."/>
            <person name="Grimwood J."/>
            <person name="Bruce D."/>
            <person name="Barry K."/>
            <person name="Shu S."/>
            <person name="Lindquist E."/>
            <person name="Wang M."/>
            <person name="Pitluck S."/>
            <person name="Vogel J.P."/>
            <person name="Garvin D.F."/>
            <person name="Mockler T.C."/>
            <person name="Schmutz J."/>
            <person name="Rokhsar D."/>
            <person name="Bevan M.W."/>
        </authorList>
    </citation>
    <scope>NUCLEOTIDE SEQUENCE</scope>
    <source>
        <strain evidence="1">Bd21</strain>
    </source>
</reference>
<dbReference type="Gramene" id="PNT78347">
    <property type="protein sequence ID" value="PNT78347"/>
    <property type="gene ID" value="BRADI_1g77952v3"/>
</dbReference>
<reference evidence="2" key="3">
    <citation type="submission" date="2018-08" db="UniProtKB">
        <authorList>
            <consortium name="EnsemblPlants"/>
        </authorList>
    </citation>
    <scope>IDENTIFICATION</scope>
    <source>
        <strain evidence="2">cv. Bd21</strain>
    </source>
</reference>
<sequence>MEAFDLDNYLLCQQLLFGDTQAGTSTEEEAAAEAEAEGGFFQFQSPQAPMLGGVGDQMVINPAGFVDGGGSTLPPLQMPGGGGIWAGNGDGFVPGGGNWAGNGDGFVPGGGSWAVNGDEFIQGGGNWAGNGDEFIPGGGNWAVDGGLQATGEAWAAALTEDPLMQFSGEQLMHGGGVPILPGSMQELLMSDADLSELVSDEEVLNSLLLMSGYSSDLPQVNAGPTEMMPQMSTMEYPQPQADVQQAVPDDNETAEVAQMVRVAVDCGDEMSTTWSEEEDQLLLQGLSQFADQDSITKCFNIAFGLPKKTAHDVALRIRWLSELEKMIKAAKQAEARPEIPARRKITKAKDCPEYFYYVKTNMDALHNK</sequence>
<dbReference type="PANTHER" id="PTHR14000:SF6">
    <property type="entry name" value="OS02G0631200 PROTEIN"/>
    <property type="match status" value="1"/>
</dbReference>
<dbReference type="InParanoid" id="A0A2K2DVP3"/>
<name>A0A2K2DVP3_BRADI</name>
<evidence type="ECO:0008006" key="4">
    <source>
        <dbReference type="Google" id="ProtNLM"/>
    </source>
</evidence>
<evidence type="ECO:0000313" key="3">
    <source>
        <dbReference type="Proteomes" id="UP000008810"/>
    </source>
</evidence>
<dbReference type="OrthoDB" id="674573at2759"/>
<accession>A0A2K2DVP3</accession>
<dbReference type="PANTHER" id="PTHR14000">
    <property type="entry name" value="FINGER CCCH DOMAIN PROTEIN, PUTATIVE (DUF3755)-RELATED"/>
    <property type="match status" value="1"/>
</dbReference>
<dbReference type="EMBL" id="CM000880">
    <property type="protein sequence ID" value="PNT78347.1"/>
    <property type="molecule type" value="Genomic_DNA"/>
</dbReference>
<protein>
    <recommendedName>
        <fullName evidence="4">Myb-like domain-containing protein</fullName>
    </recommendedName>
</protein>
<dbReference type="Gene3D" id="1.10.10.60">
    <property type="entry name" value="Homeodomain-like"/>
    <property type="match status" value="1"/>
</dbReference>
<reference evidence="1 2" key="1">
    <citation type="journal article" date="2010" name="Nature">
        <title>Genome sequencing and analysis of the model grass Brachypodium distachyon.</title>
        <authorList>
            <consortium name="International Brachypodium Initiative"/>
        </authorList>
    </citation>
    <scope>NUCLEOTIDE SEQUENCE [LARGE SCALE GENOMIC DNA]</scope>
    <source>
        <strain evidence="1 2">Bd21</strain>
    </source>
</reference>
<dbReference type="AlphaFoldDB" id="A0A2K2DVP3"/>
<dbReference type="EnsemblPlants" id="PNT78347">
    <property type="protein sequence ID" value="PNT78347"/>
    <property type="gene ID" value="BRADI_1g77952v3"/>
</dbReference>
<proteinExistence type="predicted"/>
<dbReference type="InterPro" id="IPR001005">
    <property type="entry name" value="SANT/Myb"/>
</dbReference>
<organism evidence="1">
    <name type="scientific">Brachypodium distachyon</name>
    <name type="common">Purple false brome</name>
    <name type="synonym">Trachynia distachya</name>
    <dbReference type="NCBI Taxonomy" id="15368"/>
    <lineage>
        <taxon>Eukaryota</taxon>
        <taxon>Viridiplantae</taxon>
        <taxon>Streptophyta</taxon>
        <taxon>Embryophyta</taxon>
        <taxon>Tracheophyta</taxon>
        <taxon>Spermatophyta</taxon>
        <taxon>Magnoliopsida</taxon>
        <taxon>Liliopsida</taxon>
        <taxon>Poales</taxon>
        <taxon>Poaceae</taxon>
        <taxon>BOP clade</taxon>
        <taxon>Pooideae</taxon>
        <taxon>Stipodae</taxon>
        <taxon>Brachypodieae</taxon>
        <taxon>Brachypodium</taxon>
    </lineage>
</organism>
<gene>
    <name evidence="1" type="ORF">BRADI_1g77952v3</name>
</gene>
<dbReference type="Proteomes" id="UP000008810">
    <property type="component" value="Chromosome 1"/>
</dbReference>
<evidence type="ECO:0000313" key="1">
    <source>
        <dbReference type="EMBL" id="PNT78347.1"/>
    </source>
</evidence>